<name>W5N2T0_LEPOC</name>
<comment type="subunit">
    <text evidence="2 4">Homodimer.</text>
</comment>
<dbReference type="CDD" id="cd03076">
    <property type="entry name" value="GST_N_Pi"/>
    <property type="match status" value="1"/>
</dbReference>
<dbReference type="FunFam" id="3.40.30.10:FF:000071">
    <property type="entry name" value="Glutathione S-transferase P"/>
    <property type="match status" value="1"/>
</dbReference>
<proteinExistence type="inferred from homology"/>
<dbReference type="SFLD" id="SFLDS00019">
    <property type="entry name" value="Glutathione_Transferase_(cytos"/>
    <property type="match status" value="1"/>
</dbReference>
<dbReference type="Gene3D" id="3.40.30.10">
    <property type="entry name" value="Glutaredoxin"/>
    <property type="match status" value="1"/>
</dbReference>
<evidence type="ECO:0000256" key="1">
    <source>
        <dbReference type="ARBA" id="ARBA00007297"/>
    </source>
</evidence>
<evidence type="ECO:0000256" key="3">
    <source>
        <dbReference type="ARBA" id="ARBA00022679"/>
    </source>
</evidence>
<dbReference type="GO" id="GO:0004364">
    <property type="term" value="F:glutathione transferase activity"/>
    <property type="evidence" value="ECO:0000318"/>
    <property type="project" value="GO_Central"/>
</dbReference>
<comment type="catalytic activity">
    <reaction evidence="4">
        <text>RX + glutathione = an S-substituted glutathione + a halide anion + H(+)</text>
        <dbReference type="Rhea" id="RHEA:16437"/>
        <dbReference type="ChEBI" id="CHEBI:15378"/>
        <dbReference type="ChEBI" id="CHEBI:16042"/>
        <dbReference type="ChEBI" id="CHEBI:17792"/>
        <dbReference type="ChEBI" id="CHEBI:57925"/>
        <dbReference type="ChEBI" id="CHEBI:90779"/>
        <dbReference type="EC" id="2.5.1.18"/>
    </reaction>
</comment>
<comment type="subcellular location">
    <subcellularLocation>
        <location evidence="4">Cytoplasm</location>
    </subcellularLocation>
    <subcellularLocation>
        <location evidence="4">Mitochondrion</location>
    </subcellularLocation>
    <subcellularLocation>
        <location evidence="4">Nucleus</location>
    </subcellularLocation>
</comment>
<dbReference type="Proteomes" id="UP000018468">
    <property type="component" value="Linkage group LG4"/>
</dbReference>
<dbReference type="InterPro" id="IPR036282">
    <property type="entry name" value="Glutathione-S-Trfase_C_sf"/>
</dbReference>
<dbReference type="GO" id="GO:0005739">
    <property type="term" value="C:mitochondrion"/>
    <property type="evidence" value="ECO:0007669"/>
    <property type="project" value="UniProtKB-SubCell"/>
</dbReference>
<organism evidence="7 8">
    <name type="scientific">Lepisosteus oculatus</name>
    <name type="common">Spotted gar</name>
    <dbReference type="NCBI Taxonomy" id="7918"/>
    <lineage>
        <taxon>Eukaryota</taxon>
        <taxon>Metazoa</taxon>
        <taxon>Chordata</taxon>
        <taxon>Craniata</taxon>
        <taxon>Vertebrata</taxon>
        <taxon>Euteleostomi</taxon>
        <taxon>Actinopterygii</taxon>
        <taxon>Neopterygii</taxon>
        <taxon>Holostei</taxon>
        <taxon>Semionotiformes</taxon>
        <taxon>Lepisosteidae</taxon>
        <taxon>Lepisosteus</taxon>
    </lineage>
</organism>
<keyword evidence="8" id="KW-1185">Reference proteome</keyword>
<evidence type="ECO:0000313" key="7">
    <source>
        <dbReference type="Ensembl" id="ENSLOCP00000014939.1"/>
    </source>
</evidence>
<reference evidence="8" key="1">
    <citation type="submission" date="2011-12" db="EMBL/GenBank/DDBJ databases">
        <title>The Draft Genome of Lepisosteus oculatus.</title>
        <authorList>
            <consortium name="The Broad Institute Genome Assembly &amp; Analysis Group"/>
            <consortium name="Computational R&amp;D Group"/>
            <consortium name="and Sequencing Platform"/>
            <person name="Di Palma F."/>
            <person name="Alfoldi J."/>
            <person name="Johnson J."/>
            <person name="Berlin A."/>
            <person name="Gnerre S."/>
            <person name="Jaffe D."/>
            <person name="MacCallum I."/>
            <person name="Young S."/>
            <person name="Walker B.J."/>
            <person name="Lander E.S."/>
            <person name="Lindblad-Toh K."/>
        </authorList>
    </citation>
    <scope>NUCLEOTIDE SEQUENCE [LARGE SCALE GENOMIC DNA]</scope>
</reference>
<dbReference type="eggNOG" id="KOG1695">
    <property type="taxonomic scope" value="Eukaryota"/>
</dbReference>
<dbReference type="SFLD" id="SFLDG00363">
    <property type="entry name" value="AMPS_(cytGST):_Alpha-__Mu-__Pi"/>
    <property type="match status" value="1"/>
</dbReference>
<comment type="similarity">
    <text evidence="1 4">Belongs to the GST superfamily. Pi family.</text>
</comment>
<protein>
    <recommendedName>
        <fullName evidence="4">Glutathione S-transferase</fullName>
        <ecNumber evidence="4">2.5.1.18</ecNumber>
    </recommendedName>
    <alternativeName>
        <fullName evidence="4">GST class-pi</fullName>
    </alternativeName>
</protein>
<keyword evidence="4" id="KW-0496">Mitochondrion</keyword>
<dbReference type="FunCoup" id="W5N2T0">
    <property type="interactions" value="206"/>
</dbReference>
<dbReference type="AlphaFoldDB" id="W5N2T0"/>
<dbReference type="PANTHER" id="PTHR11571:SF141">
    <property type="entry name" value="GLUTATHIONE S-TRANSFERASE"/>
    <property type="match status" value="1"/>
</dbReference>
<reference evidence="7" key="2">
    <citation type="submission" date="2025-08" db="UniProtKB">
        <authorList>
            <consortium name="Ensembl"/>
        </authorList>
    </citation>
    <scope>IDENTIFICATION</scope>
</reference>
<accession>W5N2T0</accession>
<dbReference type="SUPFAM" id="SSF52833">
    <property type="entry name" value="Thioredoxin-like"/>
    <property type="match status" value="1"/>
</dbReference>
<keyword evidence="3 4" id="KW-0808">Transferase</keyword>
<dbReference type="GO" id="GO:0005829">
    <property type="term" value="C:cytosol"/>
    <property type="evidence" value="ECO:0000318"/>
    <property type="project" value="GO_Central"/>
</dbReference>
<dbReference type="Ensembl" id="ENSLOCT00000014968.1">
    <property type="protein sequence ID" value="ENSLOCP00000014939.1"/>
    <property type="gene ID" value="ENSLOCG00000012144.1"/>
</dbReference>
<feature type="domain" description="GST C-terminal" evidence="6">
    <location>
        <begin position="83"/>
        <end position="202"/>
    </location>
</feature>
<dbReference type="SUPFAM" id="SSF47616">
    <property type="entry name" value="GST C-terminal domain-like"/>
    <property type="match status" value="1"/>
</dbReference>
<dbReference type="PRINTS" id="PR01268">
    <property type="entry name" value="GSTRNSFRASEP"/>
</dbReference>
<evidence type="ECO:0000313" key="8">
    <source>
        <dbReference type="Proteomes" id="UP000018468"/>
    </source>
</evidence>
<keyword evidence="4" id="KW-0963">Cytoplasm</keyword>
<dbReference type="GeneTree" id="ENSGT00940000163435"/>
<dbReference type="PROSITE" id="PS50404">
    <property type="entry name" value="GST_NTER"/>
    <property type="match status" value="1"/>
</dbReference>
<dbReference type="InterPro" id="IPR040079">
    <property type="entry name" value="Glutathione_S-Trfase"/>
</dbReference>
<dbReference type="InterPro" id="IPR003082">
    <property type="entry name" value="GST_pi"/>
</dbReference>
<dbReference type="InterPro" id="IPR010987">
    <property type="entry name" value="Glutathione-S-Trfase_C-like"/>
</dbReference>
<dbReference type="SFLD" id="SFLDG01205">
    <property type="entry name" value="AMPS.1"/>
    <property type="match status" value="1"/>
</dbReference>
<dbReference type="PROSITE" id="PS50405">
    <property type="entry name" value="GST_CTER"/>
    <property type="match status" value="1"/>
</dbReference>
<feature type="domain" description="GST N-terminal" evidence="5">
    <location>
        <begin position="2"/>
        <end position="81"/>
    </location>
</feature>
<dbReference type="PANTHER" id="PTHR11571">
    <property type="entry name" value="GLUTATHIONE S-TRANSFERASE"/>
    <property type="match status" value="1"/>
</dbReference>
<dbReference type="Pfam" id="PF02798">
    <property type="entry name" value="GST_N"/>
    <property type="match status" value="1"/>
</dbReference>
<dbReference type="STRING" id="7918.ENSLOCP00000014939"/>
<reference evidence="7" key="3">
    <citation type="submission" date="2025-09" db="UniProtKB">
        <authorList>
            <consortium name="Ensembl"/>
        </authorList>
    </citation>
    <scope>IDENTIFICATION</scope>
</reference>
<dbReference type="EMBL" id="AHAT01017789">
    <property type="status" value="NOT_ANNOTATED_CDS"/>
    <property type="molecule type" value="Genomic_DNA"/>
</dbReference>
<dbReference type="InterPro" id="IPR036249">
    <property type="entry name" value="Thioredoxin-like_sf"/>
</dbReference>
<dbReference type="InParanoid" id="W5N2T0"/>
<evidence type="ECO:0000259" key="5">
    <source>
        <dbReference type="PROSITE" id="PS50404"/>
    </source>
</evidence>
<dbReference type="EC" id="2.5.1.18" evidence="4"/>
<dbReference type="InterPro" id="IPR004045">
    <property type="entry name" value="Glutathione_S-Trfase_N"/>
</dbReference>
<keyword evidence="4" id="KW-0539">Nucleus</keyword>
<dbReference type="HOGENOM" id="CLU_039475_2_1_1"/>
<dbReference type="GO" id="GO:0005634">
    <property type="term" value="C:nucleus"/>
    <property type="evidence" value="ECO:0007669"/>
    <property type="project" value="UniProtKB-SubCell"/>
</dbReference>
<dbReference type="Pfam" id="PF14497">
    <property type="entry name" value="GST_C_3"/>
    <property type="match status" value="1"/>
</dbReference>
<evidence type="ECO:0000256" key="4">
    <source>
        <dbReference type="RuleBase" id="RU368105"/>
    </source>
</evidence>
<dbReference type="InterPro" id="IPR050213">
    <property type="entry name" value="GST_superfamily"/>
</dbReference>
<evidence type="ECO:0000259" key="6">
    <source>
        <dbReference type="PROSITE" id="PS50405"/>
    </source>
</evidence>
<dbReference type="OMA" id="IHHGDEE"/>
<dbReference type="FunFam" id="1.20.1050.10:FF:000020">
    <property type="entry name" value="Glutathione S-transferase P 1"/>
    <property type="match status" value="1"/>
</dbReference>
<evidence type="ECO:0000256" key="2">
    <source>
        <dbReference type="ARBA" id="ARBA00011738"/>
    </source>
</evidence>
<dbReference type="GO" id="GO:0006749">
    <property type="term" value="P:glutathione metabolic process"/>
    <property type="evidence" value="ECO:0000318"/>
    <property type="project" value="GO_Central"/>
</dbReference>
<comment type="function">
    <text evidence="4">Conjugation of reduced glutathione to a wide number of exogenous and endogenous hydrophobic electrophiles.</text>
</comment>
<dbReference type="Gene3D" id="1.20.1050.10">
    <property type="match status" value="1"/>
</dbReference>
<dbReference type="CDD" id="cd03210">
    <property type="entry name" value="GST_C_Pi"/>
    <property type="match status" value="1"/>
</dbReference>
<sequence>VAPYTITYFPCRGRCEALRILLADQGQPWKEIVVTMQEWMKGDLKASCLFGQLPKFEDGDFVLYQSNTLLRYLGRKHGAYGKDDKQASLIDMMNDSVEDMRLKYMRLIYQEYETGKEKYIKDLPNDLSKFEKILSNNKGGFLVGNQISYVDYNFMDLLQNLQVLSSNCLDSFPSLKSYVERLSSRPKIKAYLETDEHKRRPINANGKQ</sequence>
<dbReference type="InterPro" id="IPR004046">
    <property type="entry name" value="GST_C"/>
</dbReference>